<dbReference type="EMBL" id="JBHSFH010000004">
    <property type="protein sequence ID" value="MFC4494032.1"/>
    <property type="molecule type" value="Genomic_DNA"/>
</dbReference>
<dbReference type="PROSITE" id="PS00447">
    <property type="entry name" value="DNA_POLYMERASE_A"/>
    <property type="match status" value="1"/>
</dbReference>
<protein>
    <recommendedName>
        <fullName evidence="3">DNA polymerase I</fullName>
        <ecNumber evidence="2">2.7.7.7</ecNumber>
    </recommendedName>
</protein>
<dbReference type="InterPro" id="IPR001098">
    <property type="entry name" value="DNA-dir_DNA_pol_A_palm_dom"/>
</dbReference>
<evidence type="ECO:0000313" key="13">
    <source>
        <dbReference type="Proteomes" id="UP001595997"/>
    </source>
</evidence>
<dbReference type="InterPro" id="IPR012337">
    <property type="entry name" value="RNaseH-like_sf"/>
</dbReference>
<evidence type="ECO:0000256" key="6">
    <source>
        <dbReference type="ARBA" id="ARBA00022705"/>
    </source>
</evidence>
<keyword evidence="8" id="KW-0238">DNA-binding</keyword>
<dbReference type="PRINTS" id="PR00868">
    <property type="entry name" value="DNAPOLI"/>
</dbReference>
<dbReference type="SMART" id="SM00474">
    <property type="entry name" value="35EXOc"/>
    <property type="match status" value="1"/>
</dbReference>
<evidence type="ECO:0000256" key="2">
    <source>
        <dbReference type="ARBA" id="ARBA00012417"/>
    </source>
</evidence>
<gene>
    <name evidence="12" type="ORF">ACFPA8_07790</name>
</gene>
<comment type="catalytic activity">
    <reaction evidence="9">
        <text>DNA(n) + a 2'-deoxyribonucleoside 5'-triphosphate = DNA(n+1) + diphosphate</text>
        <dbReference type="Rhea" id="RHEA:22508"/>
        <dbReference type="Rhea" id="RHEA-COMP:17339"/>
        <dbReference type="Rhea" id="RHEA-COMP:17340"/>
        <dbReference type="ChEBI" id="CHEBI:33019"/>
        <dbReference type="ChEBI" id="CHEBI:61560"/>
        <dbReference type="ChEBI" id="CHEBI:173112"/>
        <dbReference type="EC" id="2.7.7.7"/>
    </reaction>
</comment>
<dbReference type="Gene3D" id="1.20.1060.10">
    <property type="entry name" value="Taq DNA Polymerase, Chain T, domain 4"/>
    <property type="match status" value="1"/>
</dbReference>
<dbReference type="Gene3D" id="3.30.70.370">
    <property type="match status" value="1"/>
</dbReference>
<sequence>MKNFTFPVCGKDWPVRMATTEADLTDFMAWVARQRGVVAVDSEGKGLDVLCGDPDYVRLIQFGTAEEAWVIPTELGAPFKAAARDAMLRLPELVAHNAAFDLLAFTIHLGLDLGAMMRKTWDTQILAKLIDPRQVQEGGIGSGLKPLSAYYIDPSAPDTQGDLTAVFRSLKLTKGTGWAGIDLFHPTYVSYAGGDVILTSRLLPVLRRQLQVLGVSELLVSYEHDLSRICATMSQRGMVLDVDYTRDLHDRLGRECEDQTQIARSFGVEKIGSPRQLADVFLADGETLILPGESAPLRTDNGALKVDKEVLSYLADVDFKSGERLHQREPHPLAVAVLKAKRAGKWQSTYAENFLARADMNGRIHPNIQTMAARTGRMSVTNPAVQTLPKGDKMIRRCFLAEPGEVFISTDFDGVELRVLAALADVRAMKQVLSADPDLHGATARLIWGDNYTPEQRQIAKTINFGVVYGGGAATIARQAGISFAEAEQAVLGYHKAYPEIKRFGKRLQNEAFVNSMVVRSATGRRLVIDRDRAYSATNAVVQSTARDCLGQALVGMDQAGLTPYLRLAIHDETIASAPKAEADEIGREIANHMNFTLFGVDITATPEILGRAWATPKGYEVS</sequence>
<evidence type="ECO:0000256" key="4">
    <source>
        <dbReference type="ARBA" id="ARBA00022679"/>
    </source>
</evidence>
<dbReference type="InterPro" id="IPR043502">
    <property type="entry name" value="DNA/RNA_pol_sf"/>
</dbReference>
<evidence type="ECO:0000256" key="9">
    <source>
        <dbReference type="ARBA" id="ARBA00049244"/>
    </source>
</evidence>
<evidence type="ECO:0000259" key="11">
    <source>
        <dbReference type="SMART" id="SM00482"/>
    </source>
</evidence>
<dbReference type="Proteomes" id="UP001595997">
    <property type="component" value="Unassembled WGS sequence"/>
</dbReference>
<evidence type="ECO:0000256" key="3">
    <source>
        <dbReference type="ARBA" id="ARBA00020311"/>
    </source>
</evidence>
<proteinExistence type="inferred from homology"/>
<dbReference type="Pfam" id="PF01612">
    <property type="entry name" value="DNA_pol_A_exo1"/>
    <property type="match status" value="1"/>
</dbReference>
<comment type="caution">
    <text evidence="12">The sequence shown here is derived from an EMBL/GenBank/DDBJ whole genome shotgun (WGS) entry which is preliminary data.</text>
</comment>
<dbReference type="PANTHER" id="PTHR10133">
    <property type="entry name" value="DNA POLYMERASE I"/>
    <property type="match status" value="1"/>
</dbReference>
<reference evidence="13" key="1">
    <citation type="journal article" date="2019" name="Int. J. Syst. Evol. Microbiol.">
        <title>The Global Catalogue of Microorganisms (GCM) 10K type strain sequencing project: providing services to taxonomists for standard genome sequencing and annotation.</title>
        <authorList>
            <consortium name="The Broad Institute Genomics Platform"/>
            <consortium name="The Broad Institute Genome Sequencing Center for Infectious Disease"/>
            <person name="Wu L."/>
            <person name="Ma J."/>
        </authorList>
    </citation>
    <scope>NUCLEOTIDE SEQUENCE [LARGE SCALE GENOMIC DNA]</scope>
    <source>
        <strain evidence="13">CGMCC 4.7357</strain>
    </source>
</reference>
<keyword evidence="6" id="KW-0235">DNA replication</keyword>
<keyword evidence="4" id="KW-0808">Transferase</keyword>
<evidence type="ECO:0000256" key="7">
    <source>
        <dbReference type="ARBA" id="ARBA00022932"/>
    </source>
</evidence>
<dbReference type="SMART" id="SM00482">
    <property type="entry name" value="POLAc"/>
    <property type="match status" value="1"/>
</dbReference>
<evidence type="ECO:0000313" key="12">
    <source>
        <dbReference type="EMBL" id="MFC4494032.1"/>
    </source>
</evidence>
<dbReference type="InterPro" id="IPR002298">
    <property type="entry name" value="DNA_polymerase_A"/>
</dbReference>
<dbReference type="Pfam" id="PF00476">
    <property type="entry name" value="DNA_pol_A"/>
    <property type="match status" value="1"/>
</dbReference>
<dbReference type="Gene3D" id="3.30.420.10">
    <property type="entry name" value="Ribonuclease H-like superfamily/Ribonuclease H"/>
    <property type="match status" value="1"/>
</dbReference>
<dbReference type="PANTHER" id="PTHR10133:SF27">
    <property type="entry name" value="DNA POLYMERASE NU"/>
    <property type="match status" value="1"/>
</dbReference>
<dbReference type="RefSeq" id="WP_386444252.1">
    <property type="nucleotide sequence ID" value="NZ_JBHSFH010000004.1"/>
</dbReference>
<keyword evidence="7" id="KW-0239">DNA-directed DNA polymerase</keyword>
<keyword evidence="5" id="KW-0548">Nucleotidyltransferase</keyword>
<dbReference type="SUPFAM" id="SSF56672">
    <property type="entry name" value="DNA/RNA polymerases"/>
    <property type="match status" value="1"/>
</dbReference>
<dbReference type="InterPro" id="IPR002562">
    <property type="entry name" value="3'-5'_exonuclease_dom"/>
</dbReference>
<evidence type="ECO:0000256" key="8">
    <source>
        <dbReference type="ARBA" id="ARBA00023125"/>
    </source>
</evidence>
<feature type="domain" description="DNA-directed DNA polymerase family A palm" evidence="11">
    <location>
        <begin position="392"/>
        <end position="582"/>
    </location>
</feature>
<feature type="domain" description="3'-5' exonuclease" evidence="10">
    <location>
        <begin position="15"/>
        <end position="211"/>
    </location>
</feature>
<comment type="similarity">
    <text evidence="1">Belongs to the DNA polymerase type-A family.</text>
</comment>
<evidence type="ECO:0000259" key="10">
    <source>
        <dbReference type="SMART" id="SM00474"/>
    </source>
</evidence>
<evidence type="ECO:0000256" key="5">
    <source>
        <dbReference type="ARBA" id="ARBA00022695"/>
    </source>
</evidence>
<name>A0ABV9A257_9ACTN</name>
<dbReference type="InterPro" id="IPR019760">
    <property type="entry name" value="DNA-dir_DNA_pol_A_CS"/>
</dbReference>
<dbReference type="SUPFAM" id="SSF53098">
    <property type="entry name" value="Ribonuclease H-like"/>
    <property type="match status" value="1"/>
</dbReference>
<dbReference type="Gene3D" id="1.10.150.20">
    <property type="entry name" value="5' to 3' exonuclease, C-terminal subdomain"/>
    <property type="match status" value="1"/>
</dbReference>
<evidence type="ECO:0000256" key="1">
    <source>
        <dbReference type="ARBA" id="ARBA00007705"/>
    </source>
</evidence>
<keyword evidence="13" id="KW-1185">Reference proteome</keyword>
<accession>A0ABV9A257</accession>
<organism evidence="12 13">
    <name type="scientific">Streptomyces ovatisporus</name>
    <dbReference type="NCBI Taxonomy" id="1128682"/>
    <lineage>
        <taxon>Bacteria</taxon>
        <taxon>Bacillati</taxon>
        <taxon>Actinomycetota</taxon>
        <taxon>Actinomycetes</taxon>
        <taxon>Kitasatosporales</taxon>
        <taxon>Streptomycetaceae</taxon>
        <taxon>Streptomyces</taxon>
    </lineage>
</organism>
<dbReference type="EC" id="2.7.7.7" evidence="2"/>
<dbReference type="InterPro" id="IPR036397">
    <property type="entry name" value="RNaseH_sf"/>
</dbReference>